<evidence type="ECO:0000256" key="10">
    <source>
        <dbReference type="ARBA" id="ARBA00023159"/>
    </source>
</evidence>
<evidence type="ECO:0000256" key="1">
    <source>
        <dbReference type="ARBA" id="ARBA00004147"/>
    </source>
</evidence>
<evidence type="ECO:0000259" key="15">
    <source>
        <dbReference type="Pfam" id="PF00511"/>
    </source>
</evidence>
<proteinExistence type="inferred from homology"/>
<evidence type="ECO:0000256" key="4">
    <source>
        <dbReference type="ARBA" id="ARBA00022518"/>
    </source>
</evidence>
<comment type="subcellular location">
    <subcellularLocation>
        <location evidence="1 12">Host nucleus</location>
    </subcellularLocation>
</comment>
<dbReference type="GO" id="GO:0003677">
    <property type="term" value="F:DNA binding"/>
    <property type="evidence" value="ECO:0007669"/>
    <property type="project" value="UniProtKB-UniRule"/>
</dbReference>
<dbReference type="GO" id="GO:0006351">
    <property type="term" value="P:DNA-templated transcription"/>
    <property type="evidence" value="ECO:0007669"/>
    <property type="project" value="UniProtKB-UniRule"/>
</dbReference>
<evidence type="ECO:0000313" key="16">
    <source>
        <dbReference type="EMBL" id="ALJ32654.1"/>
    </source>
</evidence>
<keyword evidence="11 12" id="KW-0804">Transcription</keyword>
<dbReference type="GO" id="GO:0039693">
    <property type="term" value="P:viral DNA genome replication"/>
    <property type="evidence" value="ECO:0007669"/>
    <property type="project" value="UniProtKB-UniRule"/>
</dbReference>
<protein>
    <recommendedName>
        <fullName evidence="12">Regulatory protein E2</fullName>
    </recommendedName>
</protein>
<dbReference type="GO" id="GO:0000166">
    <property type="term" value="F:nucleotide binding"/>
    <property type="evidence" value="ECO:0007669"/>
    <property type="project" value="UniProtKB-UniRule"/>
</dbReference>
<dbReference type="SUPFAM" id="SSF51332">
    <property type="entry name" value="E2 regulatory, transactivation domain"/>
    <property type="match status" value="1"/>
</dbReference>
<feature type="region of interest" description="DNA-binding domain" evidence="12">
    <location>
        <begin position="297"/>
        <end position="378"/>
    </location>
</feature>
<dbReference type="Pfam" id="PF00511">
    <property type="entry name" value="PPV_E2_C"/>
    <property type="match status" value="1"/>
</dbReference>
<comment type="similarity">
    <text evidence="2">Belongs to the papillomaviridae E8^E2C protein family.</text>
</comment>
<keyword evidence="7 12" id="KW-0235">DNA replication</keyword>
<sequence length="378" mass="43674">METLCQRLDACQEKILDCFENDSKKIEDHIVYWKAVRHENVVLYKARQNNITKLRHQVVPCLQVCKAKACVAIEIQMALESLYKTEYKVEEWTLKDVCENMWHTAPKQCFKKSGKRIEVWFDGKKDNRTEYVVWQWVYYCGDNGWTKVPSVVDYKGIYYVHDGNKVYYTDFNDEAVKYGYKGTWEVHMGNESIYCPDSVSSTLRSNVSPVETVFEYNTYNTYQTPTTSTPVGANEAASSARPGKRPRTTEPDSTDTTRQSAARESHANRVNTNNTNNRQCLGGATCYNTEVDGGYKTTPVVHLKGEPNRLKCLRYRCQKHKHLFVNISSTYHWTNTHTEYSYITVVYKDETQRANFLNVVKIPPSIKIVMGHMTGVDM</sequence>
<evidence type="ECO:0000256" key="6">
    <source>
        <dbReference type="ARBA" id="ARBA00022562"/>
    </source>
</evidence>
<dbReference type="InterPro" id="IPR033668">
    <property type="entry name" value="Reg_prot_E2"/>
</dbReference>
<keyword evidence="6 12" id="KW-1048">Host nucleus</keyword>
<dbReference type="Proteomes" id="UP000173831">
    <property type="component" value="Genome"/>
</dbReference>
<evidence type="ECO:0000256" key="12">
    <source>
        <dbReference type="HAMAP-Rule" id="MF_04001"/>
    </source>
</evidence>
<feature type="domain" description="Papillomavirus E2 C-terminal" evidence="15">
    <location>
        <begin position="299"/>
        <end position="373"/>
    </location>
</feature>
<evidence type="ECO:0000256" key="11">
    <source>
        <dbReference type="ARBA" id="ARBA00023163"/>
    </source>
</evidence>
<dbReference type="Pfam" id="PF00508">
    <property type="entry name" value="PPV_E2_N"/>
    <property type="match status" value="1"/>
</dbReference>
<comment type="subunit">
    <text evidence="12">Binds DNA as homodimer. Interacts with protein E1; this interaction greatly increases E1 DNA-binding activity. Interacts with protein L1; this interaction enhances E2-dependent replication and transcription activation. Interacts with protein L2; this interaction inhibits E2 transcriptional activity but not DNA replication function E2. Interacts with protein E7; this interaction inhibits E7 oncogenic activity. Interacts with host TAF1; this interaction modulates E2-dependent transcriptional regulation. Interacts with host BRD4; this interaction mediates E2 transcriptional activation function. Additionally, the interaction with host BRD4 on mitotic chromosomes mediates tethering of the viral genome. Interacts with host TOPBP1; this interaction is required for optimal viral DNA replication.</text>
</comment>
<dbReference type="InterPro" id="IPR000427">
    <property type="entry name" value="Papillomavirus_E2_C"/>
</dbReference>
<comment type="PTM">
    <text evidence="12">Sumoylation plays a regulatory role in E2 transcriptional activity.</text>
</comment>
<keyword evidence="5 12" id="KW-0597">Phosphoprotein</keyword>
<comment type="PTM">
    <text evidence="12">Phosphorylated.</text>
</comment>
<dbReference type="GO" id="GO:0006275">
    <property type="term" value="P:regulation of DNA replication"/>
    <property type="evidence" value="ECO:0007669"/>
    <property type="project" value="UniProtKB-UniRule"/>
</dbReference>
<keyword evidence="12" id="KW-1017">Isopeptide bond</keyword>
<accession>A0A0N7I6V4</accession>
<keyword evidence="4 12" id="KW-0244">Early protein</keyword>
<feature type="region of interest" description="Transactivation domain" evidence="12">
    <location>
        <begin position="1"/>
        <end position="200"/>
    </location>
</feature>
<dbReference type="InterPro" id="IPR042504">
    <property type="entry name" value="Regulatory_protein_E2_N_2"/>
</dbReference>
<dbReference type="HAMAP" id="MF_04001">
    <property type="entry name" value="PPV_E2"/>
    <property type="match status" value="1"/>
</dbReference>
<comment type="function">
    <text evidence="12">Plays a role in the initiation of viral DNA replication. A dimer of E2 interacts with a dimer of E1 in order to improve specificity of E1 DNA binding activity. Once the complex recognizes and binds DNA at specific sites, the E2 dimer is removed from DNA. E2 also regulates viral transcription through binding to the E2RE response element (5'-ACCNNNNNNGGT-3') present in multiple copies in the regulatory regions of the viral genome. Activates or represses transcription depending on E2RE's position with regards to proximal promoter elements including the TATA-box. Repression occurs by sterically hindering the assembly of the transcription initiation complex.</text>
</comment>
<keyword evidence="12" id="KW-0832">Ubl conjugation</keyword>
<feature type="cross-link" description="Glycyl lysine isopeptide (Lys-Gly) (interchain with G-Cter in SUMO)" evidence="12">
    <location>
        <position position="304"/>
    </location>
</feature>
<dbReference type="Gene3D" id="1.10.287.30">
    <property type="entry name" value="E2 (early) protein, N terminal domain, subdomain 1"/>
    <property type="match status" value="1"/>
</dbReference>
<comment type="similarity">
    <text evidence="12">Belongs to the papillomaviridae E2 protein family.</text>
</comment>
<dbReference type="GO" id="GO:0006260">
    <property type="term" value="P:DNA replication"/>
    <property type="evidence" value="ECO:0007669"/>
    <property type="project" value="UniProtKB-KW"/>
</dbReference>
<dbReference type="GO" id="GO:0042025">
    <property type="term" value="C:host cell nucleus"/>
    <property type="evidence" value="ECO:0007669"/>
    <property type="project" value="UniProtKB-SubCell"/>
</dbReference>
<gene>
    <name evidence="12 16" type="primary">E2</name>
</gene>
<dbReference type="EMBL" id="KF436837">
    <property type="protein sequence ID" value="ALJ32654.1"/>
    <property type="molecule type" value="Genomic_DNA"/>
</dbReference>
<dbReference type="InterPro" id="IPR001866">
    <property type="entry name" value="PPV_E2_N"/>
</dbReference>
<dbReference type="InterPro" id="IPR036050">
    <property type="entry name" value="Regulatory_protein_E2_N"/>
</dbReference>
<keyword evidence="3 12" id="KW-0678">Repressor</keyword>
<dbReference type="Gene3D" id="3.30.70.330">
    <property type="match status" value="1"/>
</dbReference>
<evidence type="ECO:0000256" key="8">
    <source>
        <dbReference type="ARBA" id="ARBA00023015"/>
    </source>
</evidence>
<evidence type="ECO:0000259" key="14">
    <source>
        <dbReference type="Pfam" id="PF00508"/>
    </source>
</evidence>
<dbReference type="GO" id="GO:0003700">
    <property type="term" value="F:DNA-binding transcription factor activity"/>
    <property type="evidence" value="ECO:0007669"/>
    <property type="project" value="UniProtKB-UniRule"/>
</dbReference>
<dbReference type="InterPro" id="IPR042503">
    <property type="entry name" value="Regulatory_protein_E2_N_1"/>
</dbReference>
<keyword evidence="9 12" id="KW-0238">DNA-binding</keyword>
<keyword evidence="10 12" id="KW-0010">Activator</keyword>
<evidence type="ECO:0000313" key="17">
    <source>
        <dbReference type="Proteomes" id="UP000173831"/>
    </source>
</evidence>
<evidence type="ECO:0000256" key="13">
    <source>
        <dbReference type="SAM" id="MobiDB-lite"/>
    </source>
</evidence>
<feature type="compositionally biased region" description="Low complexity" evidence="13">
    <location>
        <begin position="268"/>
        <end position="278"/>
    </location>
</feature>
<keyword evidence="8 12" id="KW-0805">Transcription regulation</keyword>
<dbReference type="SUPFAM" id="SSF54957">
    <property type="entry name" value="Viral DNA-binding domain"/>
    <property type="match status" value="1"/>
</dbReference>
<organism evidence="16 17">
    <name type="scientific">Human papillomavirus 30</name>
    <dbReference type="NCBI Taxonomy" id="10611"/>
    <lineage>
        <taxon>Viruses</taxon>
        <taxon>Monodnaviria</taxon>
        <taxon>Shotokuvirae</taxon>
        <taxon>Cossaviricota</taxon>
        <taxon>Papovaviricetes</taxon>
        <taxon>Zurhausenvirales</taxon>
        <taxon>Papillomaviridae</taxon>
        <taxon>Firstpapillomavirinae</taxon>
        <taxon>Alphapapillomavirus</taxon>
        <taxon>Alphapapillomavirus 6</taxon>
    </lineage>
</organism>
<evidence type="ECO:0000256" key="2">
    <source>
        <dbReference type="ARBA" id="ARBA00007794"/>
    </source>
</evidence>
<dbReference type="InterPro" id="IPR035975">
    <property type="entry name" value="E2/EBNA1_C_sf"/>
</dbReference>
<evidence type="ECO:0000256" key="3">
    <source>
        <dbReference type="ARBA" id="ARBA00022491"/>
    </source>
</evidence>
<reference evidence="16 17" key="1">
    <citation type="journal article" date="2013" name="Virology">
        <title>Human papillomavirus genome variants.</title>
        <authorList>
            <person name="Burk R.D."/>
            <person name="Harari A."/>
            <person name="Chen Z."/>
        </authorList>
    </citation>
    <scope>NUCLEOTIDE SEQUENCE [LARGE SCALE GENOMIC DNA]</scope>
    <source>
        <strain evidence="16">Qv26381</strain>
    </source>
</reference>
<feature type="region of interest" description="Disordered" evidence="13">
    <location>
        <begin position="224"/>
        <end position="281"/>
    </location>
</feature>
<dbReference type="Gene3D" id="2.170.200.10">
    <property type="entry name" value="Papillomavirus E2 early protein domain"/>
    <property type="match status" value="1"/>
</dbReference>
<name>A0A0N7I6V4_HPV30</name>
<organismHost>
    <name type="scientific">Homo sapiens</name>
    <name type="common">Human</name>
    <dbReference type="NCBI Taxonomy" id="9606"/>
</organismHost>
<evidence type="ECO:0000256" key="7">
    <source>
        <dbReference type="ARBA" id="ARBA00022705"/>
    </source>
</evidence>
<dbReference type="InterPro" id="IPR012677">
    <property type="entry name" value="Nucleotide-bd_a/b_plait_sf"/>
</dbReference>
<evidence type="ECO:0000256" key="5">
    <source>
        <dbReference type="ARBA" id="ARBA00022553"/>
    </source>
</evidence>
<feature type="domain" description="Papillomavirus E2 N-terminal" evidence="14">
    <location>
        <begin position="1"/>
        <end position="196"/>
    </location>
</feature>
<evidence type="ECO:0000256" key="9">
    <source>
        <dbReference type="ARBA" id="ARBA00023125"/>
    </source>
</evidence>